<dbReference type="GO" id="GO:0050518">
    <property type="term" value="F:2-C-methyl-D-erythritol 4-phosphate cytidylyltransferase activity"/>
    <property type="evidence" value="ECO:0007669"/>
    <property type="project" value="UniProtKB-UniRule"/>
</dbReference>
<evidence type="ECO:0000256" key="3">
    <source>
        <dbReference type="ARBA" id="ARBA00009789"/>
    </source>
</evidence>
<feature type="site" description="Transition state stabilizer" evidence="7">
    <location>
        <position position="23"/>
    </location>
</feature>
<evidence type="ECO:0000313" key="9">
    <source>
        <dbReference type="Proteomes" id="UP000580568"/>
    </source>
</evidence>
<proteinExistence type="inferred from homology"/>
<dbReference type="UniPathway" id="UPA00056">
    <property type="reaction ID" value="UER00093"/>
</dbReference>
<organism evidence="8 9">
    <name type="scientific">Clostridium fungisolvens</name>
    <dbReference type="NCBI Taxonomy" id="1604897"/>
    <lineage>
        <taxon>Bacteria</taxon>
        <taxon>Bacillati</taxon>
        <taxon>Bacillota</taxon>
        <taxon>Clostridia</taxon>
        <taxon>Eubacteriales</taxon>
        <taxon>Clostridiaceae</taxon>
        <taxon>Clostridium</taxon>
    </lineage>
</organism>
<comment type="function">
    <text evidence="7">Catalyzes the formation of 4-diphosphocytidyl-2-C-methyl-D-erythritol from CTP and 2-C-methyl-D-erythritol 4-phosphate (MEP).</text>
</comment>
<dbReference type="EMBL" id="BLZR01000001">
    <property type="protein sequence ID" value="GFP77899.1"/>
    <property type="molecule type" value="Genomic_DNA"/>
</dbReference>
<feature type="site" description="Positions MEP for the nucleophilic attack" evidence="7">
    <location>
        <position position="154"/>
    </location>
</feature>
<reference evidence="8 9" key="1">
    <citation type="submission" date="2020-07" db="EMBL/GenBank/DDBJ databases">
        <title>A new beta-1,3-glucan-decomposing anaerobic bacterium isolated from anoxic soil subjected to biological soil disinfestation.</title>
        <authorList>
            <person name="Ueki A."/>
            <person name="Tonouchi A."/>
        </authorList>
    </citation>
    <scope>NUCLEOTIDE SEQUENCE [LARGE SCALE GENOMIC DNA]</scope>
    <source>
        <strain evidence="8 9">TW1</strain>
    </source>
</reference>
<sequence length="227" mass="25388">MSKACAIIVAGGKGKRMGTDIAKQYINIGGKPILYYAIKAFVDCSSIDEVVLVTQKDEIQYCKNEIIEKFNLPVKKIVEAGTERQDSVYNGLKSIQDCDIVLIHDAARPFVSRDIIENGIIYAKEFGGAAPGVTPKDTIKIKSDDGFSLSTPNRSTLFAVQTPQCFRYDDIRQCHEKIKRNNISVTDDTMAFELYHGKVFLYEGSYKNIKITTPEDLILAENFVKEV</sequence>
<comment type="catalytic activity">
    <reaction evidence="1 7">
        <text>2-C-methyl-D-erythritol 4-phosphate + CTP + H(+) = 4-CDP-2-C-methyl-D-erythritol + diphosphate</text>
        <dbReference type="Rhea" id="RHEA:13429"/>
        <dbReference type="ChEBI" id="CHEBI:15378"/>
        <dbReference type="ChEBI" id="CHEBI:33019"/>
        <dbReference type="ChEBI" id="CHEBI:37563"/>
        <dbReference type="ChEBI" id="CHEBI:57823"/>
        <dbReference type="ChEBI" id="CHEBI:58262"/>
        <dbReference type="EC" id="2.7.7.60"/>
    </reaction>
</comment>
<dbReference type="InterPro" id="IPR050088">
    <property type="entry name" value="IspD/TarI_cytidylyltransf_bact"/>
</dbReference>
<feature type="site" description="Positions MEP for the nucleophilic attack" evidence="7">
    <location>
        <position position="210"/>
    </location>
</feature>
<keyword evidence="6 7" id="KW-0414">Isoprene biosynthesis</keyword>
<dbReference type="PROSITE" id="PS01295">
    <property type="entry name" value="ISPD"/>
    <property type="match status" value="1"/>
</dbReference>
<evidence type="ECO:0000313" key="8">
    <source>
        <dbReference type="EMBL" id="GFP77899.1"/>
    </source>
</evidence>
<dbReference type="RefSeq" id="WP_183279234.1">
    <property type="nucleotide sequence ID" value="NZ_BLZR01000001.1"/>
</dbReference>
<dbReference type="GO" id="GO:0019288">
    <property type="term" value="P:isopentenyl diphosphate biosynthetic process, methylerythritol 4-phosphate pathway"/>
    <property type="evidence" value="ECO:0007669"/>
    <property type="project" value="UniProtKB-UniRule"/>
</dbReference>
<dbReference type="InterPro" id="IPR034683">
    <property type="entry name" value="IspD/TarI"/>
</dbReference>
<dbReference type="Proteomes" id="UP000580568">
    <property type="component" value="Unassembled WGS sequence"/>
</dbReference>
<evidence type="ECO:0000256" key="6">
    <source>
        <dbReference type="ARBA" id="ARBA00023229"/>
    </source>
</evidence>
<dbReference type="AlphaFoldDB" id="A0A6V8SKY9"/>
<dbReference type="InterPro" id="IPR029044">
    <property type="entry name" value="Nucleotide-diphossugar_trans"/>
</dbReference>
<dbReference type="EC" id="2.7.7.60" evidence="7"/>
<evidence type="ECO:0000256" key="1">
    <source>
        <dbReference type="ARBA" id="ARBA00001282"/>
    </source>
</evidence>
<feature type="site" description="Transition state stabilizer" evidence="7">
    <location>
        <position position="16"/>
    </location>
</feature>
<dbReference type="InterPro" id="IPR001228">
    <property type="entry name" value="IspD"/>
</dbReference>
<evidence type="ECO:0000256" key="4">
    <source>
        <dbReference type="ARBA" id="ARBA00022679"/>
    </source>
</evidence>
<dbReference type="FunFam" id="3.90.550.10:FF:000003">
    <property type="entry name" value="2-C-methyl-D-erythritol 4-phosphate cytidylyltransferase"/>
    <property type="match status" value="1"/>
</dbReference>
<dbReference type="HAMAP" id="MF_00108">
    <property type="entry name" value="IspD"/>
    <property type="match status" value="1"/>
</dbReference>
<keyword evidence="4 7" id="KW-0808">Transferase</keyword>
<gene>
    <name evidence="7" type="primary">ispD</name>
    <name evidence="8" type="ORF">bsdtw1_04073</name>
</gene>
<dbReference type="Pfam" id="PF01128">
    <property type="entry name" value="IspD"/>
    <property type="match status" value="1"/>
</dbReference>
<evidence type="ECO:0000256" key="2">
    <source>
        <dbReference type="ARBA" id="ARBA00004787"/>
    </source>
</evidence>
<dbReference type="PANTHER" id="PTHR32125">
    <property type="entry name" value="2-C-METHYL-D-ERYTHRITOL 4-PHOSPHATE CYTIDYLYLTRANSFERASE, CHLOROPLASTIC"/>
    <property type="match status" value="1"/>
</dbReference>
<comment type="pathway">
    <text evidence="2 7">Isoprenoid biosynthesis; isopentenyl diphosphate biosynthesis via DXP pathway; isopentenyl diphosphate from 1-deoxy-D-xylulose 5-phosphate: step 2/6.</text>
</comment>
<comment type="similarity">
    <text evidence="3 7">Belongs to the IspD/TarI cytidylyltransferase family. IspD subfamily.</text>
</comment>
<evidence type="ECO:0000256" key="5">
    <source>
        <dbReference type="ARBA" id="ARBA00022695"/>
    </source>
</evidence>
<comment type="caution">
    <text evidence="8">The sequence shown here is derived from an EMBL/GenBank/DDBJ whole genome shotgun (WGS) entry which is preliminary data.</text>
</comment>
<dbReference type="SUPFAM" id="SSF53448">
    <property type="entry name" value="Nucleotide-diphospho-sugar transferases"/>
    <property type="match status" value="1"/>
</dbReference>
<dbReference type="InterPro" id="IPR018294">
    <property type="entry name" value="ISPD_synthase_CS"/>
</dbReference>
<keyword evidence="9" id="KW-1185">Reference proteome</keyword>
<dbReference type="PANTHER" id="PTHR32125:SF4">
    <property type="entry name" value="2-C-METHYL-D-ERYTHRITOL 4-PHOSPHATE CYTIDYLYLTRANSFERASE, CHLOROPLASTIC"/>
    <property type="match status" value="1"/>
</dbReference>
<protein>
    <recommendedName>
        <fullName evidence="7">2-C-methyl-D-erythritol 4-phosphate cytidylyltransferase</fullName>
        <ecNumber evidence="7">2.7.7.60</ecNumber>
    </recommendedName>
    <alternativeName>
        <fullName evidence="7">4-diphosphocytidyl-2C-methyl-D-erythritol synthase</fullName>
    </alternativeName>
    <alternativeName>
        <fullName evidence="7">MEP cytidylyltransferase</fullName>
        <shortName evidence="7">MCT</shortName>
    </alternativeName>
</protein>
<name>A0A6V8SKY9_9CLOT</name>
<accession>A0A6V8SKY9</accession>
<dbReference type="CDD" id="cd02516">
    <property type="entry name" value="CDP-ME_synthetase"/>
    <property type="match status" value="1"/>
</dbReference>
<evidence type="ECO:0000256" key="7">
    <source>
        <dbReference type="HAMAP-Rule" id="MF_00108"/>
    </source>
</evidence>
<keyword evidence="5 7" id="KW-0548">Nucleotidyltransferase</keyword>
<dbReference type="Gene3D" id="3.90.550.10">
    <property type="entry name" value="Spore Coat Polysaccharide Biosynthesis Protein SpsA, Chain A"/>
    <property type="match status" value="1"/>
</dbReference>
<dbReference type="NCBIfam" id="TIGR00453">
    <property type="entry name" value="ispD"/>
    <property type="match status" value="1"/>
</dbReference>